<feature type="transmembrane region" description="Helical" evidence="7">
    <location>
        <begin position="14"/>
        <end position="39"/>
    </location>
</feature>
<keyword evidence="3 7" id="KW-0812">Transmembrane</keyword>
<dbReference type="InterPro" id="IPR029723">
    <property type="entry name" value="GPR137"/>
</dbReference>
<dbReference type="GO" id="GO:0012505">
    <property type="term" value="C:endomembrane system"/>
    <property type="evidence" value="ECO:0007669"/>
    <property type="project" value="UniProtKB-SubCell"/>
</dbReference>
<proteinExistence type="predicted"/>
<comment type="caution">
    <text evidence="8">The sequence shown here is derived from an EMBL/GenBank/DDBJ whole genome shotgun (WGS) entry which is preliminary data.</text>
</comment>
<sequence length="77" mass="9106">MPTLRPSLSYATQLGLTITCIVIFSLLFLFVYVQLWMILYYKHKKEVTRHYTLVLLVAFFSQVVIKAKYPQSARIYK</sequence>
<name>A0A7J7J5H2_BUGNE</name>
<evidence type="ECO:0000313" key="9">
    <source>
        <dbReference type="Proteomes" id="UP000593567"/>
    </source>
</evidence>
<evidence type="ECO:0000256" key="2">
    <source>
        <dbReference type="ARBA" id="ARBA00004656"/>
    </source>
</evidence>
<comment type="subcellular location">
    <subcellularLocation>
        <location evidence="1">Endomembrane system</location>
        <topology evidence="1">Multi-pass membrane protein</topology>
    </subcellularLocation>
    <subcellularLocation>
        <location evidence="2">Lysosome membrane</location>
    </subcellularLocation>
</comment>
<evidence type="ECO:0000256" key="6">
    <source>
        <dbReference type="ARBA" id="ARBA00023228"/>
    </source>
</evidence>
<reference evidence="8" key="1">
    <citation type="submission" date="2020-06" db="EMBL/GenBank/DDBJ databases">
        <title>Draft genome of Bugula neritina, a colonial animal packing powerful symbionts and potential medicines.</title>
        <authorList>
            <person name="Rayko M."/>
        </authorList>
    </citation>
    <scope>NUCLEOTIDE SEQUENCE [LARGE SCALE GENOMIC DNA]</scope>
    <source>
        <strain evidence="8">Kwan_BN1</strain>
    </source>
</reference>
<dbReference type="OrthoDB" id="192544at2759"/>
<evidence type="ECO:0000313" key="8">
    <source>
        <dbReference type="EMBL" id="KAF6021459.1"/>
    </source>
</evidence>
<dbReference type="PANTHER" id="PTHR15146">
    <property type="entry name" value="INTEGRAL MEMBRANE PROTEIN GPR137"/>
    <property type="match status" value="1"/>
</dbReference>
<gene>
    <name evidence="8" type="ORF">EB796_020231</name>
</gene>
<accession>A0A7J7J5H2</accession>
<organism evidence="8 9">
    <name type="scientific">Bugula neritina</name>
    <name type="common">Brown bryozoan</name>
    <name type="synonym">Sertularia neritina</name>
    <dbReference type="NCBI Taxonomy" id="10212"/>
    <lineage>
        <taxon>Eukaryota</taxon>
        <taxon>Metazoa</taxon>
        <taxon>Spiralia</taxon>
        <taxon>Lophotrochozoa</taxon>
        <taxon>Bryozoa</taxon>
        <taxon>Gymnolaemata</taxon>
        <taxon>Cheilostomatida</taxon>
        <taxon>Flustrina</taxon>
        <taxon>Buguloidea</taxon>
        <taxon>Bugulidae</taxon>
        <taxon>Bugula</taxon>
    </lineage>
</organism>
<keyword evidence="4 7" id="KW-1133">Transmembrane helix</keyword>
<keyword evidence="6" id="KW-0458">Lysosome</keyword>
<dbReference type="GO" id="GO:0005765">
    <property type="term" value="C:lysosomal membrane"/>
    <property type="evidence" value="ECO:0007669"/>
    <property type="project" value="UniProtKB-SubCell"/>
</dbReference>
<evidence type="ECO:0000256" key="3">
    <source>
        <dbReference type="ARBA" id="ARBA00022692"/>
    </source>
</evidence>
<evidence type="ECO:0000256" key="4">
    <source>
        <dbReference type="ARBA" id="ARBA00022989"/>
    </source>
</evidence>
<evidence type="ECO:0000256" key="5">
    <source>
        <dbReference type="ARBA" id="ARBA00023136"/>
    </source>
</evidence>
<dbReference type="AlphaFoldDB" id="A0A7J7J5H2"/>
<evidence type="ECO:0000256" key="7">
    <source>
        <dbReference type="SAM" id="Phobius"/>
    </source>
</evidence>
<dbReference type="PANTHER" id="PTHR15146:SF3">
    <property type="entry name" value="THH1_TOM1_TOM3 DOMAIN-CONTAINING PROTEIN"/>
    <property type="match status" value="1"/>
</dbReference>
<keyword evidence="5 7" id="KW-0472">Membrane</keyword>
<dbReference type="GO" id="GO:1904263">
    <property type="term" value="P:positive regulation of TORC1 signaling"/>
    <property type="evidence" value="ECO:0007669"/>
    <property type="project" value="TreeGrafter"/>
</dbReference>
<dbReference type="EMBL" id="VXIV02003032">
    <property type="protein sequence ID" value="KAF6021459.1"/>
    <property type="molecule type" value="Genomic_DNA"/>
</dbReference>
<protein>
    <submittedName>
        <fullName evidence="8">Uncharacterized protein</fullName>
    </submittedName>
</protein>
<dbReference type="Proteomes" id="UP000593567">
    <property type="component" value="Unassembled WGS sequence"/>
</dbReference>
<keyword evidence="9" id="KW-1185">Reference proteome</keyword>
<evidence type="ECO:0000256" key="1">
    <source>
        <dbReference type="ARBA" id="ARBA00004127"/>
    </source>
</evidence>